<dbReference type="AlphaFoldDB" id="A0A127Q2B4"/>
<dbReference type="KEGG" id="cpra:CPter91_1589"/>
<sequence length="216" mass="22774">MNKTGLLLAACACISLAHAADTGKSAGQQHGVALKTITPIYSQLLVVTSPPGFKNAFENAQGSHYIREAVLDKENVNQWTQMITVTGVKDLAQNPQVTPQSFAVNMAAGFQRACPTSFSGQEIGIDKISDRDAFVLVASCGTSPTTAGKTSEAAVIAVIKGSSDYYTIQWAERGAPSATPLAIDVGKWTEKFKQLNPIKLCPIVAGEAAPYPSCVN</sequence>
<organism evidence="2 3">
    <name type="scientific">Collimonas pratensis</name>
    <dbReference type="NCBI Taxonomy" id="279113"/>
    <lineage>
        <taxon>Bacteria</taxon>
        <taxon>Pseudomonadati</taxon>
        <taxon>Pseudomonadota</taxon>
        <taxon>Betaproteobacteria</taxon>
        <taxon>Burkholderiales</taxon>
        <taxon>Oxalobacteraceae</taxon>
        <taxon>Collimonas</taxon>
    </lineage>
</organism>
<dbReference type="Proteomes" id="UP000074561">
    <property type="component" value="Chromosome"/>
</dbReference>
<gene>
    <name evidence="2" type="ORF">CPter91_1589</name>
</gene>
<proteinExistence type="predicted"/>
<dbReference type="STRING" id="279113.CPter91_1589"/>
<protein>
    <submittedName>
        <fullName evidence="2">Uncharacterized protein</fullName>
    </submittedName>
</protein>
<dbReference type="OrthoDB" id="8564128at2"/>
<reference evidence="2 3" key="1">
    <citation type="submission" date="2015-11" db="EMBL/GenBank/DDBJ databases">
        <title>Exploring the genomic traits of fungus-feeding bacterial genus Collimonas.</title>
        <authorList>
            <person name="Song C."/>
            <person name="Schmidt R."/>
            <person name="de Jager V."/>
            <person name="Krzyzanowska D."/>
            <person name="Jongedijk E."/>
            <person name="Cankar K."/>
            <person name="Beekwilder J."/>
            <person name="van Veen A."/>
            <person name="de Boer W."/>
            <person name="van Veen J.A."/>
            <person name="Garbeva P."/>
        </authorList>
    </citation>
    <scope>NUCLEOTIDE SEQUENCE [LARGE SCALE GENOMIC DNA]</scope>
    <source>
        <strain evidence="2 3">Ter91</strain>
    </source>
</reference>
<evidence type="ECO:0000313" key="2">
    <source>
        <dbReference type="EMBL" id="AMP03965.1"/>
    </source>
</evidence>
<name>A0A127Q2B4_9BURK</name>
<dbReference type="PATRIC" id="fig|279113.9.peg.1581"/>
<accession>A0A127Q2B4</accession>
<keyword evidence="1" id="KW-0732">Signal</keyword>
<dbReference type="RefSeq" id="WP_061938935.1">
    <property type="nucleotide sequence ID" value="NZ_CP013234.1"/>
</dbReference>
<feature type="chain" id="PRO_5007277440" evidence="1">
    <location>
        <begin position="20"/>
        <end position="216"/>
    </location>
</feature>
<feature type="signal peptide" evidence="1">
    <location>
        <begin position="1"/>
        <end position="19"/>
    </location>
</feature>
<evidence type="ECO:0000313" key="3">
    <source>
        <dbReference type="Proteomes" id="UP000074561"/>
    </source>
</evidence>
<dbReference type="EMBL" id="CP013234">
    <property type="protein sequence ID" value="AMP03965.1"/>
    <property type="molecule type" value="Genomic_DNA"/>
</dbReference>
<evidence type="ECO:0000256" key="1">
    <source>
        <dbReference type="SAM" id="SignalP"/>
    </source>
</evidence>